<dbReference type="PROSITE" id="PS50893">
    <property type="entry name" value="ABC_TRANSPORTER_2"/>
    <property type="match status" value="1"/>
</dbReference>
<keyword evidence="1" id="KW-0813">Transport</keyword>
<evidence type="ECO:0000313" key="5">
    <source>
        <dbReference type="EMBL" id="RAZ78678.1"/>
    </source>
</evidence>
<dbReference type="OrthoDB" id="9779872at2"/>
<dbReference type="GO" id="GO:0005886">
    <property type="term" value="C:plasma membrane"/>
    <property type="evidence" value="ECO:0007669"/>
    <property type="project" value="TreeGrafter"/>
</dbReference>
<keyword evidence="3 5" id="KW-0067">ATP-binding</keyword>
<dbReference type="EMBL" id="QMBQ01000002">
    <property type="protein sequence ID" value="RAZ78678.1"/>
    <property type="molecule type" value="Genomic_DNA"/>
</dbReference>
<dbReference type="PANTHER" id="PTHR45772">
    <property type="entry name" value="CONSERVED COMPONENT OF ABC TRANSPORTER FOR NATURAL AMINO ACIDS-RELATED"/>
    <property type="match status" value="1"/>
</dbReference>
<dbReference type="InterPro" id="IPR003439">
    <property type="entry name" value="ABC_transporter-like_ATP-bd"/>
</dbReference>
<dbReference type="InterPro" id="IPR032823">
    <property type="entry name" value="BCA_ABC_TP_C"/>
</dbReference>
<accession>A0A330H1N2</accession>
<dbReference type="GO" id="GO:0005524">
    <property type="term" value="F:ATP binding"/>
    <property type="evidence" value="ECO:0007669"/>
    <property type="project" value="UniProtKB-KW"/>
</dbReference>
<evidence type="ECO:0000259" key="4">
    <source>
        <dbReference type="PROSITE" id="PS50893"/>
    </source>
</evidence>
<dbReference type="AlphaFoldDB" id="A0A330H1N2"/>
<dbReference type="Pfam" id="PF00005">
    <property type="entry name" value="ABC_tran"/>
    <property type="match status" value="1"/>
</dbReference>
<sequence>MPISNHAFGTIEASVYAPEIFAQGLPAAQRQAHGDRPRQLAAEDAAPLLALEGIGLSFGGVVALADVDLSVRPGEIRAIIGPNGAGKSSLINVISGVYRADRGHVRLYGARYAQVPTQRLAHLGVARTFQNLALFKGLSVLDNVASGLAYRTRSNFAGQILGVGRTRREQQEQRGRADQVLEFLHLTDVRDRLAGTLPYGLQKRAELARALVAEPRLLLLDEPMAGMTAGEKSEMAAYVRAARDRFATTVVLIEHDVGVVMGLSDRIAVLDYGRKIADGTPDEVRNDQRVIDAYLGVASDNEEGAGI</sequence>
<dbReference type="PANTHER" id="PTHR45772:SF1">
    <property type="entry name" value="ABC TRANSPORTER ATP-BINDING PROTEIN"/>
    <property type="match status" value="1"/>
</dbReference>
<dbReference type="InterPro" id="IPR051120">
    <property type="entry name" value="ABC_AA/LPS_Transport"/>
</dbReference>
<protein>
    <submittedName>
        <fullName evidence="5">ABC transporter ATP-binding protein</fullName>
    </submittedName>
</protein>
<dbReference type="InterPro" id="IPR003593">
    <property type="entry name" value="AAA+_ATPase"/>
</dbReference>
<evidence type="ECO:0000256" key="1">
    <source>
        <dbReference type="ARBA" id="ARBA00022448"/>
    </source>
</evidence>
<proteinExistence type="predicted"/>
<dbReference type="GO" id="GO:0016887">
    <property type="term" value="F:ATP hydrolysis activity"/>
    <property type="evidence" value="ECO:0007669"/>
    <property type="project" value="InterPro"/>
</dbReference>
<evidence type="ECO:0000256" key="3">
    <source>
        <dbReference type="ARBA" id="ARBA00022840"/>
    </source>
</evidence>
<evidence type="ECO:0000313" key="6">
    <source>
        <dbReference type="Proteomes" id="UP000251956"/>
    </source>
</evidence>
<keyword evidence="6" id="KW-1185">Reference proteome</keyword>
<keyword evidence="2" id="KW-0547">Nucleotide-binding</keyword>
<dbReference type="SUPFAM" id="SSF52540">
    <property type="entry name" value="P-loop containing nucleoside triphosphate hydrolases"/>
    <property type="match status" value="1"/>
</dbReference>
<reference evidence="6" key="1">
    <citation type="submission" date="2018-06" db="EMBL/GenBank/DDBJ databases">
        <authorList>
            <person name="Helene L.C."/>
            <person name="Dall'Agnol R."/>
            <person name="Delamuta J.R."/>
            <person name="Hungria M."/>
        </authorList>
    </citation>
    <scope>NUCLEOTIDE SEQUENCE [LARGE SCALE GENOMIC DNA]</scope>
    <source>
        <strain evidence="6">CNPSo 3140</strain>
    </source>
</reference>
<organism evidence="5 6">
    <name type="scientific">Mesorhizobium atlanticum</name>
    <dbReference type="NCBI Taxonomy" id="2233532"/>
    <lineage>
        <taxon>Bacteria</taxon>
        <taxon>Pseudomonadati</taxon>
        <taxon>Pseudomonadota</taxon>
        <taxon>Alphaproteobacteria</taxon>
        <taxon>Hyphomicrobiales</taxon>
        <taxon>Phyllobacteriaceae</taxon>
        <taxon>Mesorhizobium</taxon>
    </lineage>
</organism>
<reference evidence="5 6" key="2">
    <citation type="submission" date="2018-07" db="EMBL/GenBank/DDBJ databases">
        <title>Diversity of Mesorhizobium strains in Brazil.</title>
        <authorList>
            <person name="Helene L.C.F."/>
            <person name="Dall'Agnol R."/>
            <person name="Delamuta J.R.M."/>
            <person name="Hungria M."/>
        </authorList>
    </citation>
    <scope>NUCLEOTIDE SEQUENCE [LARGE SCALE GENOMIC DNA]</scope>
    <source>
        <strain evidence="5 6">CNPSo 3140</strain>
    </source>
</reference>
<dbReference type="Gene3D" id="3.40.50.300">
    <property type="entry name" value="P-loop containing nucleotide triphosphate hydrolases"/>
    <property type="match status" value="1"/>
</dbReference>
<name>A0A330H1N2_9HYPH</name>
<dbReference type="FunFam" id="3.40.50.300:FF:000421">
    <property type="entry name" value="Branched-chain amino acid ABC transporter ATP-binding protein"/>
    <property type="match status" value="1"/>
</dbReference>
<evidence type="ECO:0000256" key="2">
    <source>
        <dbReference type="ARBA" id="ARBA00022741"/>
    </source>
</evidence>
<gene>
    <name evidence="5" type="ORF">DPM35_09060</name>
</gene>
<comment type="caution">
    <text evidence="5">The sequence shown here is derived from an EMBL/GenBank/DDBJ whole genome shotgun (WGS) entry which is preliminary data.</text>
</comment>
<dbReference type="RefSeq" id="WP_112126901.1">
    <property type="nucleotide sequence ID" value="NZ_QMBQ01000002.1"/>
</dbReference>
<dbReference type="InterPro" id="IPR027417">
    <property type="entry name" value="P-loop_NTPase"/>
</dbReference>
<dbReference type="SMART" id="SM00382">
    <property type="entry name" value="AAA"/>
    <property type="match status" value="1"/>
</dbReference>
<dbReference type="Proteomes" id="UP000251956">
    <property type="component" value="Unassembled WGS sequence"/>
</dbReference>
<dbReference type="CDD" id="cd03219">
    <property type="entry name" value="ABC_Mj1267_LivG_branched"/>
    <property type="match status" value="1"/>
</dbReference>
<feature type="domain" description="ABC transporter" evidence="4">
    <location>
        <begin position="49"/>
        <end position="297"/>
    </location>
</feature>
<dbReference type="Pfam" id="PF12399">
    <property type="entry name" value="BCA_ABC_TP_C"/>
    <property type="match status" value="1"/>
</dbReference>